<evidence type="ECO:0000313" key="3">
    <source>
        <dbReference type="EMBL" id="TMR42106.1"/>
    </source>
</evidence>
<dbReference type="InterPro" id="IPR024465">
    <property type="entry name" value="DUF2399"/>
</dbReference>
<protein>
    <submittedName>
        <fullName evidence="3">TIGR02679 family protein</fullName>
    </submittedName>
</protein>
<dbReference type="InterPro" id="IPR024466">
    <property type="entry name" value="CHP02679_N"/>
</dbReference>
<dbReference type="Pfam" id="PF09664">
    <property type="entry name" value="DUF2399"/>
    <property type="match status" value="1"/>
</dbReference>
<sequence length="419" mass="45292">MPDRLHIPDRLRAADLRPFWTELHRRFSTGAAVTRVTVKNLDEGQRAALADLLGMDRYPGSTVTVPVGRLDEIFIELTGSDTRAITESLLGPIGDQARERRERQRERSALWEWLADHPVVRGEPELAQWVDDVRRQGLVMGSVPTTRSLLERALKVLAALPSDGRPLQAFATDLFGDSHALDDGGRLPGLVLRAQAIRYGIEPPADASERRGLWERSGVACDTLSTTVLVTGLRPTGDDVLARTLRMWSEAGQATVVTLEQLRGSPALRLPSPDVWVTENPTILALAVGRFGAGCPPLVCSSGWPNSAVIRLLRALGESGAVLRYHGDFDGEGLRIAAHVMAKTGAVPWRMSSGDYLAAVDGVGDGDLPDPGRVGGSPWDPALARAIAERRVAVLEEKLAEVLLGDISRAITTCICPTT</sequence>
<dbReference type="NCBIfam" id="TIGR02679">
    <property type="entry name" value="TIGR02679 family protein"/>
    <property type="match status" value="1"/>
</dbReference>
<feature type="domain" description="DUF2399" evidence="1">
    <location>
        <begin position="256"/>
        <end position="407"/>
    </location>
</feature>
<evidence type="ECO:0000313" key="4">
    <source>
        <dbReference type="Proteomes" id="UP000305238"/>
    </source>
</evidence>
<evidence type="ECO:0000259" key="1">
    <source>
        <dbReference type="Pfam" id="PF09664"/>
    </source>
</evidence>
<comment type="caution">
    <text evidence="3">The sequence shown here is derived from an EMBL/GenBank/DDBJ whole genome shotgun (WGS) entry which is preliminary data.</text>
</comment>
<gene>
    <name evidence="3" type="ORF">ETD96_02025</name>
</gene>
<reference evidence="3 4" key="1">
    <citation type="submission" date="2019-05" db="EMBL/GenBank/DDBJ databases">
        <title>Draft genome sequence of Actinomadura geliboluensis A8036.</title>
        <authorList>
            <person name="Saricaoglu S."/>
            <person name="Isik K."/>
        </authorList>
    </citation>
    <scope>NUCLEOTIDE SEQUENCE [LARGE SCALE GENOMIC DNA]</scope>
    <source>
        <strain evidence="3 4">A8036</strain>
    </source>
</reference>
<dbReference type="Pfam" id="PF11796">
    <property type="entry name" value="DUF3323"/>
    <property type="match status" value="1"/>
</dbReference>
<feature type="domain" description="Conserved hypothetical protein CHP02679 N terminus" evidence="2">
    <location>
        <begin position="34"/>
        <end position="235"/>
    </location>
</feature>
<keyword evidence="4" id="KW-1185">Reference proteome</keyword>
<accession>A0A5S4HAV3</accession>
<dbReference type="EMBL" id="VCKZ01000006">
    <property type="protein sequence ID" value="TMR42106.1"/>
    <property type="molecule type" value="Genomic_DNA"/>
</dbReference>
<proteinExistence type="predicted"/>
<evidence type="ECO:0000259" key="2">
    <source>
        <dbReference type="Pfam" id="PF11796"/>
    </source>
</evidence>
<name>A0A5S4HAV3_9ACTN</name>
<dbReference type="Proteomes" id="UP000305238">
    <property type="component" value="Unassembled WGS sequence"/>
</dbReference>
<dbReference type="AlphaFoldDB" id="A0A5S4HAV3"/>
<dbReference type="InterPro" id="IPR013495">
    <property type="entry name" value="CHP02679"/>
</dbReference>
<organism evidence="3 4">
    <name type="scientific">Actinomadura geliboluensis</name>
    <dbReference type="NCBI Taxonomy" id="882440"/>
    <lineage>
        <taxon>Bacteria</taxon>
        <taxon>Bacillati</taxon>
        <taxon>Actinomycetota</taxon>
        <taxon>Actinomycetes</taxon>
        <taxon>Streptosporangiales</taxon>
        <taxon>Thermomonosporaceae</taxon>
        <taxon>Actinomadura</taxon>
    </lineage>
</organism>
<dbReference type="OrthoDB" id="8188786at2"/>